<comment type="catalytic activity">
    <reaction evidence="24">
        <text>3',5'-cyclic AMP(in) + ATP + H2O = 3',5'-cyclic AMP(out) + ADP + phosphate + H(+)</text>
        <dbReference type="Rhea" id="RHEA:66184"/>
        <dbReference type="ChEBI" id="CHEBI:15377"/>
        <dbReference type="ChEBI" id="CHEBI:15378"/>
        <dbReference type="ChEBI" id="CHEBI:30616"/>
        <dbReference type="ChEBI" id="CHEBI:43474"/>
        <dbReference type="ChEBI" id="CHEBI:58165"/>
        <dbReference type="ChEBI" id="CHEBI:456216"/>
    </reaction>
    <physiologicalReaction direction="left-to-right" evidence="24">
        <dbReference type="Rhea" id="RHEA:66185"/>
    </physiologicalReaction>
</comment>
<dbReference type="InterPro" id="IPR050173">
    <property type="entry name" value="ABC_transporter_C-like"/>
</dbReference>
<evidence type="ECO:0000256" key="14">
    <source>
        <dbReference type="ARBA" id="ARBA00022840"/>
    </source>
</evidence>
<comment type="catalytic activity">
    <reaction evidence="21">
        <text>ATP + H2O + xenobioticSide 1 = ADP + phosphate + xenobioticSide 2.</text>
        <dbReference type="EC" id="7.6.2.2"/>
    </reaction>
</comment>
<dbReference type="SUPFAM" id="SSF90123">
    <property type="entry name" value="ABC transporter transmembrane region"/>
    <property type="match status" value="2"/>
</dbReference>
<feature type="transmembrane region" description="Helical" evidence="31">
    <location>
        <begin position="806"/>
        <end position="828"/>
    </location>
</feature>
<evidence type="ECO:0000256" key="2">
    <source>
        <dbReference type="ARBA" id="ARBA00004463"/>
    </source>
</evidence>
<dbReference type="CDD" id="cd18592">
    <property type="entry name" value="ABC_6TM_MRP5_8_9_D1"/>
    <property type="match status" value="1"/>
</dbReference>
<keyword evidence="16 31" id="KW-1133">Transmembrane helix</keyword>
<feature type="transmembrane region" description="Helical" evidence="31">
    <location>
        <begin position="943"/>
        <end position="960"/>
    </location>
</feature>
<dbReference type="PROSITE" id="PS00211">
    <property type="entry name" value="ABC_TRANSPORTER_1"/>
    <property type="match status" value="2"/>
</dbReference>
<evidence type="ECO:0000256" key="25">
    <source>
        <dbReference type="ARBA" id="ARBA00052576"/>
    </source>
</evidence>
<evidence type="ECO:0000256" key="23">
    <source>
        <dbReference type="ARBA" id="ARBA00050745"/>
    </source>
</evidence>
<dbReference type="GeneTree" id="ENSGT00940000159578"/>
<feature type="transmembrane region" description="Helical" evidence="31">
    <location>
        <begin position="95"/>
        <end position="114"/>
    </location>
</feature>
<feature type="domain" description="ABC transporter" evidence="32">
    <location>
        <begin position="1006"/>
        <end position="1240"/>
    </location>
</feature>
<comment type="catalytic activity">
    <reaction evidence="25">
        <text>N-acetyl-L-aspartyl-L-glutamyl-L-glutamate(in) + ATP + H2O = N-acetyl-L-aspartyl-L-glutamyl-L-glutamate(out) + ADP + phosphate + H(+)</text>
        <dbReference type="Rhea" id="RHEA:66732"/>
        <dbReference type="ChEBI" id="CHEBI:15377"/>
        <dbReference type="ChEBI" id="CHEBI:15378"/>
        <dbReference type="ChEBI" id="CHEBI:30616"/>
        <dbReference type="ChEBI" id="CHEBI:43474"/>
        <dbReference type="ChEBI" id="CHEBI:76935"/>
        <dbReference type="ChEBI" id="CHEBI:456216"/>
    </reaction>
    <physiologicalReaction direction="left-to-right" evidence="25">
        <dbReference type="Rhea" id="RHEA:66733"/>
    </physiologicalReaction>
</comment>
<dbReference type="GO" id="GO:0005524">
    <property type="term" value="F:ATP binding"/>
    <property type="evidence" value="ECO:0007669"/>
    <property type="project" value="UniProtKB-KW"/>
</dbReference>
<evidence type="ECO:0000256" key="11">
    <source>
        <dbReference type="ARBA" id="ARBA00022737"/>
    </source>
</evidence>
<dbReference type="PROSITE" id="PS50929">
    <property type="entry name" value="ABC_TM1F"/>
    <property type="match status" value="2"/>
</dbReference>
<dbReference type="InterPro" id="IPR003439">
    <property type="entry name" value="ABC_transporter-like_ATP-bd"/>
</dbReference>
<evidence type="ECO:0000256" key="1">
    <source>
        <dbReference type="ARBA" id="ARBA00004424"/>
    </source>
</evidence>
<dbReference type="PANTHER" id="PTHR24223">
    <property type="entry name" value="ATP-BINDING CASSETTE SUB-FAMILY C"/>
    <property type="match status" value="1"/>
</dbReference>
<protein>
    <recommendedName>
        <fullName evidence="28">ATP-binding cassette sub-family C member 5</fullName>
        <ecNumber evidence="6">7.6.2.2</ecNumber>
    </recommendedName>
    <alternativeName>
        <fullName evidence="29">Multidrug resistance-associated protein 5</fullName>
    </alternativeName>
</protein>
<dbReference type="PANTHER" id="PTHR24223:SF10">
    <property type="entry name" value="ATP-BINDING CASSETTE SUB-FAMILY C MEMBER 12"/>
    <property type="match status" value="1"/>
</dbReference>
<keyword evidence="14" id="KW-0067">ATP-binding</keyword>
<keyword evidence="12" id="KW-0547">Nucleotide-binding</keyword>
<evidence type="ECO:0000256" key="7">
    <source>
        <dbReference type="ARBA" id="ARBA00022448"/>
    </source>
</evidence>
<feature type="region of interest" description="Disordered" evidence="30">
    <location>
        <begin position="399"/>
        <end position="424"/>
    </location>
</feature>
<keyword evidence="35" id="KW-1185">Reference proteome</keyword>
<dbReference type="CDD" id="cd03244">
    <property type="entry name" value="ABCC_MRP_domain2"/>
    <property type="match status" value="1"/>
</dbReference>
<comment type="catalytic activity">
    <reaction evidence="22">
        <text>(2S)-2-[5-amino-1-(beta-D-ribosyl)imidazole-4-carboxamido]succinate(in) + ATP + H2O = (2S)-2-[5-amino-1-(beta-D-ribosyl)imidazole-4-carboxamido]succinate(out) + ADP + phosphate + H(+)</text>
        <dbReference type="Rhea" id="RHEA:66752"/>
        <dbReference type="ChEBI" id="CHEBI:15377"/>
        <dbReference type="ChEBI" id="CHEBI:15378"/>
        <dbReference type="ChEBI" id="CHEBI:30616"/>
        <dbReference type="ChEBI" id="CHEBI:43474"/>
        <dbReference type="ChEBI" id="CHEBI:167466"/>
        <dbReference type="ChEBI" id="CHEBI:456216"/>
    </reaction>
    <physiologicalReaction direction="left-to-right" evidence="22">
        <dbReference type="Rhea" id="RHEA:66753"/>
    </physiologicalReaction>
</comment>
<evidence type="ECO:0000256" key="26">
    <source>
        <dbReference type="ARBA" id="ARBA00052708"/>
    </source>
</evidence>
<feature type="transmembrane region" description="Helical" evidence="31">
    <location>
        <begin position="332"/>
        <end position="349"/>
    </location>
</feature>
<evidence type="ECO:0000256" key="8">
    <source>
        <dbReference type="ARBA" id="ARBA00022475"/>
    </source>
</evidence>
<evidence type="ECO:0000256" key="21">
    <source>
        <dbReference type="ARBA" id="ARBA00034018"/>
    </source>
</evidence>
<keyword evidence="10 31" id="KW-0812">Transmembrane</keyword>
<name>A0AAX7UN07_ASTCA</name>
<feature type="transmembrane region" description="Helical" evidence="31">
    <location>
        <begin position="222"/>
        <end position="239"/>
    </location>
</feature>
<evidence type="ECO:0000256" key="19">
    <source>
        <dbReference type="ARBA" id="ARBA00023180"/>
    </source>
</evidence>
<reference evidence="34" key="2">
    <citation type="submission" date="2025-08" db="UniProtKB">
        <authorList>
            <consortium name="Ensembl"/>
        </authorList>
    </citation>
    <scope>IDENTIFICATION</scope>
</reference>
<comment type="subcellular location">
    <subcellularLocation>
        <location evidence="1">Apical cell membrane</location>
        <topology evidence="1">Multi-pass membrane protein</topology>
    </subcellularLocation>
    <subcellularLocation>
        <location evidence="3">Basolateral cell membrane</location>
        <topology evidence="3">Multi-pass membrane protein</topology>
    </subcellularLocation>
    <subcellularLocation>
        <location evidence="2">Cytoplasmic granule</location>
    </subcellularLocation>
    <subcellularLocation>
        <location evidence="4">Endosome membrane</location>
    </subcellularLocation>
    <subcellularLocation>
        <location evidence="20">Golgi apparatus lumen</location>
    </subcellularLocation>
</comment>
<dbReference type="InterPro" id="IPR003593">
    <property type="entry name" value="AAA+_ATPase"/>
</dbReference>
<keyword evidence="9" id="KW-0597">Phosphoprotein</keyword>
<sequence>MPSFHTTFYVCFIFRPHPVDNAGFLSFMTFAWMTPLMWSIFRNKLDISELKLSPFDIADTSAQRFQRLWDEEVAKRGLEKASLVRVAFHFQRTRLIVSVIIGILAMVSAFLGPVSHHLCVSLSYGVGLSIGLFTTECCKALLISLLWSINLRTAVRLKGAFSTVAFQKIISLRVYSGVSMGEVKTSSHFYVLGSFLLSSTVLYVLCIVYICYILGYTALTGIFTYLIFVPVQIFLAKLINKFRWKSLLITDSRVRTMNEILNSIKLIKMYAWEDSFEKTITGLRKNEKKQLQKVSYVQTINISIANILPSIATILTFLVHTLLGLPLSTSDAFTAIGIFNCMRFSLVVLPPSVKATAEAVVALKRLRKILLIQNPEPYLMKKVDNDSAIVMKNATFSWTRPESQSSPPPSTANGVSEHKTAETESSSALKNISFTLPKGNLLGVCGNVGSGKTSLISSILEQMHLLRGSITADGTFAYVSQQAWIFHGTVQENILMGEPFDQTKYDRVVDVCSLRADLKILPFGDQTEIGERGLNLSGGQKQRISLARAVYSNKDIFLLDDPLSAVDAHVGKHIFEECIKKELQGKSVILVTHQLQYLEFCDDILVLDDGEIREAGNHQTLMNASGRYAQLITNYQMEQSKVTPVKSDDQLVHQESSTEGAVSLRTYHRYCQAAGGYILVFLTVLNIVLMIGSTAFSNWWLSFWLGKGNGVRILSLYSQSLCNLHYYQTIYGVMMLIMVVLALIKCFFYTYVTLRASCKLHNTMFKKIFGSPMSFFDTTPTGRILNRFSKDQEEVDTMLPLVMDSFLQYCLLVTFTIIIIASVFPYMLVVQFAQHLFEFICSLFQRGIRLMKKMENISRSPCISLTTSTLQGLSTIHAYNTRNSHIEMFKSLNDINSNHFLLFHSGTRWLSFWLDFMAAIMTLLVSLFVVLSSNDFIAPSLKGLAITYTIQLTGMLQYVVRLSTEVEARFNSVERLQEYIMDCKSEAPRHVKEAQIPQDWPSNGGVSFKDYKMRYRENTPIVLNGLDFHIQPGEKLGIVGRTGSGKSSLGVALFRLVEPAAGTIKIDGVDIMSIGLQDLRSKLSIIPQDPVLFIGTVRYNLDPFNNYTDEEIWAALEKTYIKDSISKLEERLQAPVLENGENFSVGERQLMCMARALLRNSKIILLDEATASIDSETDALIQNTIKEAFKDCTMLTIAHRINTVMHADRILVMDNGQVAELDHPDVLKQRPDSLFSSLLTAANTVNS</sequence>
<evidence type="ECO:0000256" key="16">
    <source>
        <dbReference type="ARBA" id="ARBA00022989"/>
    </source>
</evidence>
<dbReference type="CDD" id="cd18599">
    <property type="entry name" value="ABC_6TM_MRP5_8_9_D2"/>
    <property type="match status" value="1"/>
</dbReference>
<dbReference type="PROSITE" id="PS50893">
    <property type="entry name" value="ABC_TRANSPORTER_2"/>
    <property type="match status" value="2"/>
</dbReference>
<dbReference type="FunFam" id="1.20.1560.10:FF:000012">
    <property type="entry name" value="ATP binding cassette subfamily C member 5"/>
    <property type="match status" value="1"/>
</dbReference>
<evidence type="ECO:0000256" key="31">
    <source>
        <dbReference type="SAM" id="Phobius"/>
    </source>
</evidence>
<evidence type="ECO:0000256" key="10">
    <source>
        <dbReference type="ARBA" id="ARBA00022692"/>
    </source>
</evidence>
<dbReference type="Proteomes" id="UP000265100">
    <property type="component" value="Chromosome 1"/>
</dbReference>
<gene>
    <name evidence="34" type="primary">ABCC12</name>
</gene>
<keyword evidence="8" id="KW-1003">Cell membrane</keyword>
<feature type="transmembrane region" description="Helical" evidence="31">
    <location>
        <begin position="294"/>
        <end position="320"/>
    </location>
</feature>
<dbReference type="InterPro" id="IPR027417">
    <property type="entry name" value="P-loop_NTPase"/>
</dbReference>
<evidence type="ECO:0000259" key="32">
    <source>
        <dbReference type="PROSITE" id="PS50893"/>
    </source>
</evidence>
<evidence type="ECO:0000256" key="13">
    <source>
        <dbReference type="ARBA" id="ARBA00022753"/>
    </source>
</evidence>
<feature type="transmembrane region" description="Helical" evidence="31">
    <location>
        <begin position="730"/>
        <end position="752"/>
    </location>
</feature>
<dbReference type="Ensembl" id="ENSACLT00000052051.1">
    <property type="protein sequence ID" value="ENSACLP00000071388.1"/>
    <property type="gene ID" value="ENSACLG00000020987.2"/>
</dbReference>
<dbReference type="SMART" id="SM00382">
    <property type="entry name" value="AAA"/>
    <property type="match status" value="2"/>
</dbReference>
<evidence type="ECO:0000256" key="18">
    <source>
        <dbReference type="ARBA" id="ARBA00023136"/>
    </source>
</evidence>
<feature type="transmembrane region" description="Helical" evidence="31">
    <location>
        <begin position="22"/>
        <end position="41"/>
    </location>
</feature>
<evidence type="ECO:0000256" key="5">
    <source>
        <dbReference type="ARBA" id="ARBA00009726"/>
    </source>
</evidence>
<dbReference type="GO" id="GO:0016323">
    <property type="term" value="C:basolateral plasma membrane"/>
    <property type="evidence" value="ECO:0007669"/>
    <property type="project" value="UniProtKB-SubCell"/>
</dbReference>
<evidence type="ECO:0000256" key="28">
    <source>
        <dbReference type="ARBA" id="ARBA00069159"/>
    </source>
</evidence>
<dbReference type="AlphaFoldDB" id="A0AAX7UN07"/>
<dbReference type="Pfam" id="PF00664">
    <property type="entry name" value="ABC_membrane"/>
    <property type="match status" value="2"/>
</dbReference>
<comment type="catalytic activity">
    <reaction evidence="27">
        <text>3',5'-cyclic GMP(in) + ATP + H2O = 3',5'-cyclic GMP(out) + ADP + phosphate + H(+)</text>
        <dbReference type="Rhea" id="RHEA:66188"/>
        <dbReference type="ChEBI" id="CHEBI:15377"/>
        <dbReference type="ChEBI" id="CHEBI:15378"/>
        <dbReference type="ChEBI" id="CHEBI:30616"/>
        <dbReference type="ChEBI" id="CHEBI:43474"/>
        <dbReference type="ChEBI" id="CHEBI:57746"/>
        <dbReference type="ChEBI" id="CHEBI:456216"/>
    </reaction>
    <physiologicalReaction direction="left-to-right" evidence="27">
        <dbReference type="Rhea" id="RHEA:66189"/>
    </physiologicalReaction>
</comment>
<dbReference type="GO" id="GO:0008559">
    <property type="term" value="F:ABC-type xenobiotic transporter activity"/>
    <property type="evidence" value="ECO:0007669"/>
    <property type="project" value="UniProtKB-EC"/>
</dbReference>
<feature type="domain" description="ABC transmembrane type-1" evidence="33">
    <location>
        <begin position="194"/>
        <end position="358"/>
    </location>
</feature>
<keyword evidence="13" id="KW-0967">Endosome</keyword>
<evidence type="ECO:0000256" key="27">
    <source>
        <dbReference type="ARBA" id="ARBA00052963"/>
    </source>
</evidence>
<reference evidence="34" key="3">
    <citation type="submission" date="2025-09" db="UniProtKB">
        <authorList>
            <consortium name="Ensembl"/>
        </authorList>
    </citation>
    <scope>IDENTIFICATION</scope>
</reference>
<reference evidence="34" key="1">
    <citation type="submission" date="2018-05" db="EMBL/GenBank/DDBJ databases">
        <authorList>
            <person name="Datahose"/>
        </authorList>
    </citation>
    <scope>NUCLEOTIDE SEQUENCE</scope>
</reference>
<evidence type="ECO:0000256" key="29">
    <source>
        <dbReference type="ARBA" id="ARBA00082793"/>
    </source>
</evidence>
<keyword evidence="15" id="KW-1278">Translocase</keyword>
<evidence type="ECO:0000313" key="34">
    <source>
        <dbReference type="Ensembl" id="ENSACLP00000071388.1"/>
    </source>
</evidence>
<dbReference type="GO" id="GO:0016887">
    <property type="term" value="F:ATP hydrolysis activity"/>
    <property type="evidence" value="ECO:0007669"/>
    <property type="project" value="InterPro"/>
</dbReference>
<dbReference type="GO" id="GO:0010008">
    <property type="term" value="C:endosome membrane"/>
    <property type="evidence" value="ECO:0007669"/>
    <property type="project" value="UniProtKB-SubCell"/>
</dbReference>
<feature type="transmembrane region" description="Helical" evidence="31">
    <location>
        <begin position="910"/>
        <end position="931"/>
    </location>
</feature>
<dbReference type="Gene3D" id="3.40.50.300">
    <property type="entry name" value="P-loop containing nucleotide triphosphate hydrolases"/>
    <property type="match status" value="2"/>
</dbReference>
<feature type="transmembrane region" description="Helical" evidence="31">
    <location>
        <begin position="126"/>
        <end position="149"/>
    </location>
</feature>
<evidence type="ECO:0000256" key="15">
    <source>
        <dbReference type="ARBA" id="ARBA00022967"/>
    </source>
</evidence>
<evidence type="ECO:0000313" key="35">
    <source>
        <dbReference type="Proteomes" id="UP000265100"/>
    </source>
</evidence>
<keyword evidence="18 31" id="KW-0472">Membrane</keyword>
<dbReference type="Pfam" id="PF00005">
    <property type="entry name" value="ABC_tran"/>
    <property type="match status" value="2"/>
</dbReference>
<dbReference type="SUPFAM" id="SSF52540">
    <property type="entry name" value="P-loop containing nucleoside triphosphate hydrolases"/>
    <property type="match status" value="2"/>
</dbReference>
<evidence type="ECO:0000256" key="30">
    <source>
        <dbReference type="SAM" id="MobiDB-lite"/>
    </source>
</evidence>
<evidence type="ECO:0000259" key="33">
    <source>
        <dbReference type="PROSITE" id="PS50929"/>
    </source>
</evidence>
<feature type="transmembrane region" description="Helical" evidence="31">
    <location>
        <begin position="674"/>
        <end position="696"/>
    </location>
</feature>
<keyword evidence="17" id="KW-0333">Golgi apparatus</keyword>
<dbReference type="FunFam" id="3.40.50.300:FF:000605">
    <property type="entry name" value="multidrug resistance-associated protein 5 isoform X1"/>
    <property type="match status" value="1"/>
</dbReference>
<keyword evidence="11" id="KW-0677">Repeat</keyword>
<evidence type="ECO:0000256" key="24">
    <source>
        <dbReference type="ARBA" id="ARBA00051604"/>
    </source>
</evidence>
<dbReference type="Gene3D" id="1.20.1560.10">
    <property type="entry name" value="ABC transporter type 1, transmembrane domain"/>
    <property type="match status" value="2"/>
</dbReference>
<dbReference type="FunFam" id="1.20.1560.10:FF:000015">
    <property type="entry name" value="multidrug resistance-associated protein 5 isoform X1"/>
    <property type="match status" value="1"/>
</dbReference>
<evidence type="ECO:0000256" key="3">
    <source>
        <dbReference type="ARBA" id="ARBA00004554"/>
    </source>
</evidence>
<feature type="domain" description="ABC transporter" evidence="32">
    <location>
        <begin position="412"/>
        <end position="634"/>
    </location>
</feature>
<dbReference type="InterPro" id="IPR011527">
    <property type="entry name" value="ABC1_TM_dom"/>
</dbReference>
<organism evidence="34 35">
    <name type="scientific">Astatotilapia calliptera</name>
    <name type="common">Eastern happy</name>
    <name type="synonym">Chromis callipterus</name>
    <dbReference type="NCBI Taxonomy" id="8154"/>
    <lineage>
        <taxon>Eukaryota</taxon>
        <taxon>Metazoa</taxon>
        <taxon>Chordata</taxon>
        <taxon>Craniata</taxon>
        <taxon>Vertebrata</taxon>
        <taxon>Euteleostomi</taxon>
        <taxon>Actinopterygii</taxon>
        <taxon>Neopterygii</taxon>
        <taxon>Teleostei</taxon>
        <taxon>Neoteleostei</taxon>
        <taxon>Acanthomorphata</taxon>
        <taxon>Ovalentaria</taxon>
        <taxon>Cichlomorphae</taxon>
        <taxon>Cichliformes</taxon>
        <taxon>Cichlidae</taxon>
        <taxon>African cichlids</taxon>
        <taxon>Pseudocrenilabrinae</taxon>
        <taxon>Haplochromini</taxon>
        <taxon>Astatotilapia</taxon>
    </lineage>
</organism>
<evidence type="ECO:0000256" key="6">
    <source>
        <dbReference type="ARBA" id="ARBA00012191"/>
    </source>
</evidence>
<dbReference type="GO" id="GO:0005796">
    <property type="term" value="C:Golgi lumen"/>
    <property type="evidence" value="ECO:0007669"/>
    <property type="project" value="UniProtKB-SubCell"/>
</dbReference>
<proteinExistence type="inferred from homology"/>
<comment type="catalytic activity">
    <reaction evidence="23">
        <text>N-acetyl-L-aspartyl-L-glutamate(in) + ATP + H2O = N-acetyl-L-aspartyl-L-glutamate(out) + ADP + phosphate + H(+)</text>
        <dbReference type="Rhea" id="RHEA:66728"/>
        <dbReference type="ChEBI" id="CHEBI:15377"/>
        <dbReference type="ChEBI" id="CHEBI:15378"/>
        <dbReference type="ChEBI" id="CHEBI:30616"/>
        <dbReference type="ChEBI" id="CHEBI:43474"/>
        <dbReference type="ChEBI" id="CHEBI:76931"/>
        <dbReference type="ChEBI" id="CHEBI:456216"/>
    </reaction>
    <physiologicalReaction direction="left-to-right" evidence="23">
        <dbReference type="Rhea" id="RHEA:66729"/>
    </physiologicalReaction>
</comment>
<dbReference type="EC" id="7.6.2.2" evidence="6"/>
<comment type="catalytic activity">
    <reaction evidence="26">
        <text>N-acetyl-L-aspartate(in) + ATP + H2O = N-acetyl-L-aspartate(out) + ADP + phosphate + H(+)</text>
        <dbReference type="Rhea" id="RHEA:66744"/>
        <dbReference type="ChEBI" id="CHEBI:15377"/>
        <dbReference type="ChEBI" id="CHEBI:15378"/>
        <dbReference type="ChEBI" id="CHEBI:16953"/>
        <dbReference type="ChEBI" id="CHEBI:30616"/>
        <dbReference type="ChEBI" id="CHEBI:43474"/>
        <dbReference type="ChEBI" id="CHEBI:456216"/>
    </reaction>
    <physiologicalReaction direction="left-to-right" evidence="26">
        <dbReference type="Rhea" id="RHEA:66745"/>
    </physiologicalReaction>
</comment>
<evidence type="ECO:0000256" key="20">
    <source>
        <dbReference type="ARBA" id="ARBA00023769"/>
    </source>
</evidence>
<evidence type="ECO:0000256" key="9">
    <source>
        <dbReference type="ARBA" id="ARBA00022553"/>
    </source>
</evidence>
<feature type="transmembrane region" description="Helical" evidence="31">
    <location>
        <begin position="189"/>
        <end position="216"/>
    </location>
</feature>
<dbReference type="InterPro" id="IPR017871">
    <property type="entry name" value="ABC_transporter-like_CS"/>
</dbReference>
<comment type="similarity">
    <text evidence="5">Belongs to the ABC transporter superfamily. ABCC family. Conjugate transporter (TC 3.A.1.208) subfamily.</text>
</comment>
<feature type="domain" description="ABC transmembrane type-1" evidence="33">
    <location>
        <begin position="678"/>
        <end position="968"/>
    </location>
</feature>
<keyword evidence="19" id="KW-0325">Glycoprotein</keyword>
<accession>A0AAX7UN07</accession>
<keyword evidence="7" id="KW-0813">Transport</keyword>
<dbReference type="GO" id="GO:0016324">
    <property type="term" value="C:apical plasma membrane"/>
    <property type="evidence" value="ECO:0007669"/>
    <property type="project" value="UniProtKB-SubCell"/>
</dbReference>
<evidence type="ECO:0000256" key="12">
    <source>
        <dbReference type="ARBA" id="ARBA00022741"/>
    </source>
</evidence>
<dbReference type="CDD" id="cd03250">
    <property type="entry name" value="ABCC_MRP_domain1"/>
    <property type="match status" value="1"/>
</dbReference>
<evidence type="ECO:0000256" key="22">
    <source>
        <dbReference type="ARBA" id="ARBA00050661"/>
    </source>
</evidence>
<dbReference type="FunFam" id="3.40.50.300:FF:000074">
    <property type="entry name" value="Multidrug resistance-associated protein 5 isoform 1"/>
    <property type="match status" value="1"/>
</dbReference>
<evidence type="ECO:0000256" key="4">
    <source>
        <dbReference type="ARBA" id="ARBA00004608"/>
    </source>
</evidence>
<evidence type="ECO:0000256" key="17">
    <source>
        <dbReference type="ARBA" id="ARBA00023034"/>
    </source>
</evidence>
<dbReference type="InterPro" id="IPR036640">
    <property type="entry name" value="ABC1_TM_sf"/>
</dbReference>